<dbReference type="NCBIfam" id="TIGR00711">
    <property type="entry name" value="efflux_EmrB"/>
    <property type="match status" value="1"/>
</dbReference>
<dbReference type="EMBL" id="CP054706">
    <property type="protein sequence ID" value="QQK79437.1"/>
    <property type="molecule type" value="Genomic_DNA"/>
</dbReference>
<evidence type="ECO:0000256" key="3">
    <source>
        <dbReference type="ARBA" id="ARBA00022448"/>
    </source>
</evidence>
<proteinExistence type="inferred from homology"/>
<feature type="transmembrane region" description="Helical" evidence="8">
    <location>
        <begin position="54"/>
        <end position="71"/>
    </location>
</feature>
<dbReference type="CDD" id="cd17503">
    <property type="entry name" value="MFS_LmrB_MDR_like"/>
    <property type="match status" value="1"/>
</dbReference>
<dbReference type="PANTHER" id="PTHR42718:SF9">
    <property type="entry name" value="MAJOR FACILITATOR SUPERFAMILY MULTIDRUG TRANSPORTER MFSC"/>
    <property type="match status" value="1"/>
</dbReference>
<keyword evidence="5 8" id="KW-0812">Transmembrane</keyword>
<evidence type="ECO:0000259" key="9">
    <source>
        <dbReference type="PROSITE" id="PS50850"/>
    </source>
</evidence>
<evidence type="ECO:0000256" key="1">
    <source>
        <dbReference type="ARBA" id="ARBA00004651"/>
    </source>
</evidence>
<feature type="transmembrane region" description="Helical" evidence="8">
    <location>
        <begin position="406"/>
        <end position="423"/>
    </location>
</feature>
<reference evidence="10 11" key="1">
    <citation type="submission" date="2020-06" db="EMBL/GenBank/DDBJ databases">
        <title>Genomic analysis of Salicibibacter sp. NKC21-4.</title>
        <authorList>
            <person name="Oh Y.J."/>
        </authorList>
    </citation>
    <scope>NUCLEOTIDE SEQUENCE [LARGE SCALE GENOMIC DNA]</scope>
    <source>
        <strain evidence="10 11">NKC21-4</strain>
    </source>
</reference>
<feature type="transmembrane region" description="Helical" evidence="8">
    <location>
        <begin position="443"/>
        <end position="461"/>
    </location>
</feature>
<dbReference type="KEGG" id="scib:HUG20_05715"/>
<evidence type="ECO:0000256" key="2">
    <source>
        <dbReference type="ARBA" id="ARBA00008537"/>
    </source>
</evidence>
<feature type="transmembrane region" description="Helical" evidence="8">
    <location>
        <begin position="142"/>
        <end position="167"/>
    </location>
</feature>
<sequence length="465" mass="51118">MYETEVQDTKSVSKWGVLIAALLGGFMVILNNSLMNVALPYFMDLFQITAVEGQWIVTAFALGMAIVMPLTSYLSKRFGPKKIFLLGTLIFFAGSLAGPFSWNFTSIIAFRLLQGFGGGLIMPLTMMLIFKHFPKNERGFALGIWGIAAMVAPTIGPTLGGVLLEFFSWEMLFYINVPTAFIAAGAALYFLQKDAEPTMLRFDWRGFLFISFGLVTTMIGIDLLQSYSGELWVYGLIIAGVTGLVLFIWQELTSDEPLLNIRILKNAVFSGSLLVINFSVMAMFSVLLFVPILIQDIYGYSPLYAGFVLFPQAISMGIAMTIGGRVLDKKGPYIVIMTGVVVTTIATFAIGFSIGQVGIVMLIVFLVIQGIGNGLINTPASTAGLNALKEAHVPAGSAFNNVSRQLMKVICIVFLSIFFEYRRGMHVTQNEWIVAGEQAVRDSYLLVASLLVASIILVFYLRKRW</sequence>
<feature type="transmembrane region" description="Helical" evidence="8">
    <location>
        <begin position="12"/>
        <end position="34"/>
    </location>
</feature>
<feature type="transmembrane region" description="Helical" evidence="8">
    <location>
        <begin position="300"/>
        <end position="321"/>
    </location>
</feature>
<keyword evidence="11" id="KW-1185">Reference proteome</keyword>
<dbReference type="GO" id="GO:0022857">
    <property type="term" value="F:transmembrane transporter activity"/>
    <property type="evidence" value="ECO:0007669"/>
    <property type="project" value="InterPro"/>
</dbReference>
<dbReference type="InterPro" id="IPR004638">
    <property type="entry name" value="EmrB-like"/>
</dbReference>
<dbReference type="Gene3D" id="1.20.1250.20">
    <property type="entry name" value="MFS general substrate transporter like domains"/>
    <property type="match status" value="1"/>
</dbReference>
<keyword evidence="4" id="KW-1003">Cell membrane</keyword>
<feature type="transmembrane region" description="Helical" evidence="8">
    <location>
        <begin position="204"/>
        <end position="225"/>
    </location>
</feature>
<keyword evidence="6 8" id="KW-1133">Transmembrane helix</keyword>
<evidence type="ECO:0000256" key="5">
    <source>
        <dbReference type="ARBA" id="ARBA00022692"/>
    </source>
</evidence>
<evidence type="ECO:0000256" key="6">
    <source>
        <dbReference type="ARBA" id="ARBA00022989"/>
    </source>
</evidence>
<evidence type="ECO:0000313" key="10">
    <source>
        <dbReference type="EMBL" id="QQK79437.1"/>
    </source>
</evidence>
<feature type="transmembrane region" description="Helical" evidence="8">
    <location>
        <begin position="83"/>
        <end position="102"/>
    </location>
</feature>
<comment type="similarity">
    <text evidence="2">Belongs to the major facilitator superfamily. EmrB family.</text>
</comment>
<dbReference type="Gene3D" id="1.20.1720.10">
    <property type="entry name" value="Multidrug resistance protein D"/>
    <property type="match status" value="1"/>
</dbReference>
<feature type="transmembrane region" description="Helical" evidence="8">
    <location>
        <begin position="333"/>
        <end position="352"/>
    </location>
</feature>
<feature type="transmembrane region" description="Helical" evidence="8">
    <location>
        <begin position="108"/>
        <end position="130"/>
    </location>
</feature>
<feature type="domain" description="Major facilitator superfamily (MFS) profile" evidence="9">
    <location>
        <begin position="17"/>
        <end position="465"/>
    </location>
</feature>
<dbReference type="InterPro" id="IPR036259">
    <property type="entry name" value="MFS_trans_sf"/>
</dbReference>
<gene>
    <name evidence="10" type="ORF">HUG20_05715</name>
</gene>
<dbReference type="Pfam" id="PF07690">
    <property type="entry name" value="MFS_1"/>
    <property type="match status" value="1"/>
</dbReference>
<dbReference type="Proteomes" id="UP000595349">
    <property type="component" value="Chromosome"/>
</dbReference>
<feature type="transmembrane region" description="Helical" evidence="8">
    <location>
        <begin position="173"/>
        <end position="192"/>
    </location>
</feature>
<organism evidence="10 11">
    <name type="scientific">Salicibibacter cibi</name>
    <dbReference type="NCBI Taxonomy" id="2743001"/>
    <lineage>
        <taxon>Bacteria</taxon>
        <taxon>Bacillati</taxon>
        <taxon>Bacillota</taxon>
        <taxon>Bacilli</taxon>
        <taxon>Bacillales</taxon>
        <taxon>Bacillaceae</taxon>
        <taxon>Salicibibacter</taxon>
    </lineage>
</organism>
<dbReference type="RefSeq" id="WP_200089065.1">
    <property type="nucleotide sequence ID" value="NZ_CP054706.1"/>
</dbReference>
<feature type="transmembrane region" description="Helical" evidence="8">
    <location>
        <begin position="358"/>
        <end position="376"/>
    </location>
</feature>
<evidence type="ECO:0000256" key="7">
    <source>
        <dbReference type="ARBA" id="ARBA00023136"/>
    </source>
</evidence>
<dbReference type="PRINTS" id="PR01036">
    <property type="entry name" value="TCRTETB"/>
</dbReference>
<feature type="transmembrane region" description="Helical" evidence="8">
    <location>
        <begin position="231"/>
        <end position="249"/>
    </location>
</feature>
<feature type="transmembrane region" description="Helical" evidence="8">
    <location>
        <begin position="269"/>
        <end position="294"/>
    </location>
</feature>
<evidence type="ECO:0000313" key="11">
    <source>
        <dbReference type="Proteomes" id="UP000595349"/>
    </source>
</evidence>
<keyword evidence="3" id="KW-0813">Transport</keyword>
<keyword evidence="7 8" id="KW-0472">Membrane</keyword>
<comment type="subcellular location">
    <subcellularLocation>
        <location evidence="1">Cell membrane</location>
        <topology evidence="1">Multi-pass membrane protein</topology>
    </subcellularLocation>
</comment>
<dbReference type="SUPFAM" id="SSF103473">
    <property type="entry name" value="MFS general substrate transporter"/>
    <property type="match status" value="1"/>
</dbReference>
<dbReference type="GO" id="GO:0005886">
    <property type="term" value="C:plasma membrane"/>
    <property type="evidence" value="ECO:0007669"/>
    <property type="project" value="UniProtKB-SubCell"/>
</dbReference>
<evidence type="ECO:0000256" key="4">
    <source>
        <dbReference type="ARBA" id="ARBA00022475"/>
    </source>
</evidence>
<dbReference type="InterPro" id="IPR011701">
    <property type="entry name" value="MFS"/>
</dbReference>
<accession>A0A7T6Z9Y9</accession>
<name>A0A7T6Z9Y9_9BACI</name>
<evidence type="ECO:0000256" key="8">
    <source>
        <dbReference type="SAM" id="Phobius"/>
    </source>
</evidence>
<protein>
    <submittedName>
        <fullName evidence="10">Multidrug efflux MFS transporter</fullName>
    </submittedName>
</protein>
<dbReference type="PANTHER" id="PTHR42718">
    <property type="entry name" value="MAJOR FACILITATOR SUPERFAMILY MULTIDRUG TRANSPORTER MFSC"/>
    <property type="match status" value="1"/>
</dbReference>
<dbReference type="AlphaFoldDB" id="A0A7T6Z9Y9"/>
<dbReference type="PROSITE" id="PS50850">
    <property type="entry name" value="MFS"/>
    <property type="match status" value="1"/>
</dbReference>
<dbReference type="InterPro" id="IPR020846">
    <property type="entry name" value="MFS_dom"/>
</dbReference>